<protein>
    <submittedName>
        <fullName evidence="1">Uncharacterized protein</fullName>
    </submittedName>
</protein>
<evidence type="ECO:0000313" key="1">
    <source>
        <dbReference type="EMBL" id="KAG8061670.1"/>
    </source>
</evidence>
<comment type="caution">
    <text evidence="1">The sequence shown here is derived from an EMBL/GenBank/DDBJ whole genome shotgun (WGS) entry which is preliminary data.</text>
</comment>
<proteinExistence type="predicted"/>
<name>A0A8J5RME5_ZIZPA</name>
<keyword evidence="2" id="KW-1185">Reference proteome</keyword>
<reference evidence="1" key="2">
    <citation type="submission" date="2021-02" db="EMBL/GenBank/DDBJ databases">
        <authorList>
            <person name="Kimball J.A."/>
            <person name="Haas M.W."/>
            <person name="Macchietto M."/>
            <person name="Kono T."/>
            <person name="Duquette J."/>
            <person name="Shao M."/>
        </authorList>
    </citation>
    <scope>NUCLEOTIDE SEQUENCE</scope>
    <source>
        <tissue evidence="1">Fresh leaf tissue</tissue>
    </source>
</reference>
<organism evidence="1 2">
    <name type="scientific">Zizania palustris</name>
    <name type="common">Northern wild rice</name>
    <dbReference type="NCBI Taxonomy" id="103762"/>
    <lineage>
        <taxon>Eukaryota</taxon>
        <taxon>Viridiplantae</taxon>
        <taxon>Streptophyta</taxon>
        <taxon>Embryophyta</taxon>
        <taxon>Tracheophyta</taxon>
        <taxon>Spermatophyta</taxon>
        <taxon>Magnoliopsida</taxon>
        <taxon>Liliopsida</taxon>
        <taxon>Poales</taxon>
        <taxon>Poaceae</taxon>
        <taxon>BOP clade</taxon>
        <taxon>Oryzoideae</taxon>
        <taxon>Oryzeae</taxon>
        <taxon>Zizaniinae</taxon>
        <taxon>Zizania</taxon>
    </lineage>
</organism>
<dbReference type="EMBL" id="JAAALK010000286">
    <property type="protein sequence ID" value="KAG8061670.1"/>
    <property type="molecule type" value="Genomic_DNA"/>
</dbReference>
<evidence type="ECO:0000313" key="2">
    <source>
        <dbReference type="Proteomes" id="UP000729402"/>
    </source>
</evidence>
<reference evidence="1" key="1">
    <citation type="journal article" date="2021" name="bioRxiv">
        <title>Whole Genome Assembly and Annotation of Northern Wild Rice, Zizania palustris L., Supports a Whole Genome Duplication in the Zizania Genus.</title>
        <authorList>
            <person name="Haas M."/>
            <person name="Kono T."/>
            <person name="Macchietto M."/>
            <person name="Millas R."/>
            <person name="McGilp L."/>
            <person name="Shao M."/>
            <person name="Duquette J."/>
            <person name="Hirsch C.N."/>
            <person name="Kimball J."/>
        </authorList>
    </citation>
    <scope>NUCLEOTIDE SEQUENCE</scope>
    <source>
        <tissue evidence="1">Fresh leaf tissue</tissue>
    </source>
</reference>
<dbReference type="AlphaFoldDB" id="A0A8J5RME5"/>
<dbReference type="Proteomes" id="UP000729402">
    <property type="component" value="Unassembled WGS sequence"/>
</dbReference>
<gene>
    <name evidence="1" type="ORF">GUJ93_ZPchr0003g16768</name>
</gene>
<sequence length="102" mass="10896">MGVELSIKRIAARVLCFAIAPTRLGLRAGSSAPRPPPSPPRLYHARLGGGAWRRLLPLSHLLSLSPSELPAEGGLAADPFLIPCCGVVLSRRAALKARLFFF</sequence>
<accession>A0A8J5RME5</accession>